<dbReference type="GO" id="GO:0031965">
    <property type="term" value="C:nuclear membrane"/>
    <property type="evidence" value="ECO:0007669"/>
    <property type="project" value="UniProtKB-SubCell"/>
</dbReference>
<reference evidence="13" key="1">
    <citation type="submission" date="2017-03" db="EMBL/GenBank/DDBJ databases">
        <title>Genomes of endolithic fungi from Antarctica.</title>
        <authorList>
            <person name="Coleine C."/>
            <person name="Masonjones S."/>
            <person name="Stajich J.E."/>
        </authorList>
    </citation>
    <scope>NUCLEOTIDE SEQUENCE [LARGE SCALE GENOMIC DNA]</scope>
    <source>
        <strain evidence="13">CCFEE 5527</strain>
    </source>
</reference>
<dbReference type="PANTHER" id="PTHR12154">
    <property type="entry name" value="GLYCOSYL TRANSFERASE-RELATED"/>
    <property type="match status" value="1"/>
</dbReference>
<evidence type="ECO:0000256" key="11">
    <source>
        <dbReference type="RuleBase" id="RU362127"/>
    </source>
</evidence>
<evidence type="ECO:0000256" key="1">
    <source>
        <dbReference type="ARBA" id="ARBA00004389"/>
    </source>
</evidence>
<evidence type="ECO:0000256" key="8">
    <source>
        <dbReference type="ARBA" id="ARBA00022989"/>
    </source>
</evidence>
<evidence type="ECO:0000313" key="13">
    <source>
        <dbReference type="Proteomes" id="UP000192596"/>
    </source>
</evidence>
<comment type="subunit">
    <text evidence="4 11">Heterodimer with ALG13 to form a functional enzyme.</text>
</comment>
<evidence type="ECO:0000256" key="3">
    <source>
        <dbReference type="ARBA" id="ARBA00009731"/>
    </source>
</evidence>
<name>A0A1V8SCH2_9PEZI</name>
<dbReference type="AlphaFoldDB" id="A0A1V8SCH2"/>
<dbReference type="Pfam" id="PF08660">
    <property type="entry name" value="Alg14"/>
    <property type="match status" value="1"/>
</dbReference>
<proteinExistence type="inferred from homology"/>
<dbReference type="STRING" id="1507870.A0A1V8SCH2"/>
<dbReference type="Proteomes" id="UP000192596">
    <property type="component" value="Unassembled WGS sequence"/>
</dbReference>
<keyword evidence="7 11" id="KW-0256">Endoplasmic reticulum</keyword>
<gene>
    <name evidence="11" type="primary">ALG14</name>
    <name evidence="12" type="ORF">B0A48_17452</name>
</gene>
<evidence type="ECO:0000256" key="7">
    <source>
        <dbReference type="ARBA" id="ARBA00022824"/>
    </source>
</evidence>
<evidence type="ECO:0000256" key="6">
    <source>
        <dbReference type="ARBA" id="ARBA00022692"/>
    </source>
</evidence>
<dbReference type="InterPro" id="IPR013969">
    <property type="entry name" value="Oligosacch_biosynth_Alg14"/>
</dbReference>
<evidence type="ECO:0000256" key="10">
    <source>
        <dbReference type="ARBA" id="ARBA00032062"/>
    </source>
</evidence>
<comment type="subcellular location">
    <subcellularLocation>
        <location evidence="1 11">Endoplasmic reticulum membrane</location>
        <topology evidence="1 11">Single-pass membrane protein</topology>
    </subcellularLocation>
    <subcellularLocation>
        <location evidence="2">Nucleus membrane</location>
        <topology evidence="2">Single-pass membrane protein</topology>
    </subcellularLocation>
</comment>
<dbReference type="InParanoid" id="A0A1V8SCH2"/>
<dbReference type="EMBL" id="NAJO01000060">
    <property type="protein sequence ID" value="OQN96898.1"/>
    <property type="molecule type" value="Genomic_DNA"/>
</dbReference>
<evidence type="ECO:0000256" key="9">
    <source>
        <dbReference type="ARBA" id="ARBA00023136"/>
    </source>
</evidence>
<organism evidence="12 13">
    <name type="scientific">Cryoendolithus antarcticus</name>
    <dbReference type="NCBI Taxonomy" id="1507870"/>
    <lineage>
        <taxon>Eukaryota</taxon>
        <taxon>Fungi</taxon>
        <taxon>Dikarya</taxon>
        <taxon>Ascomycota</taxon>
        <taxon>Pezizomycotina</taxon>
        <taxon>Dothideomycetes</taxon>
        <taxon>Dothideomycetidae</taxon>
        <taxon>Cladosporiales</taxon>
        <taxon>Cladosporiaceae</taxon>
        <taxon>Cryoendolithus</taxon>
    </lineage>
</organism>
<comment type="similarity">
    <text evidence="3 11">Belongs to the ALG14 family.</text>
</comment>
<dbReference type="FunCoup" id="A0A1V8SCH2">
    <property type="interactions" value="540"/>
</dbReference>
<dbReference type="OrthoDB" id="17098at2759"/>
<keyword evidence="13" id="KW-1185">Reference proteome</keyword>
<evidence type="ECO:0000313" key="12">
    <source>
        <dbReference type="EMBL" id="OQN96898.1"/>
    </source>
</evidence>
<dbReference type="GO" id="GO:0043541">
    <property type="term" value="C:UDP-N-acetylglucosamine transferase complex"/>
    <property type="evidence" value="ECO:0007669"/>
    <property type="project" value="TreeGrafter"/>
</dbReference>
<keyword evidence="9" id="KW-0472">Membrane</keyword>
<keyword evidence="8" id="KW-1133">Transmembrane helix</keyword>
<protein>
    <recommendedName>
        <fullName evidence="5 11">UDP-N-acetylglucosamine transferase subunit ALG14</fullName>
    </recommendedName>
    <alternativeName>
        <fullName evidence="10 11">Asparagine-linked glycosylation protein 14</fullName>
    </alternativeName>
</protein>
<dbReference type="PANTHER" id="PTHR12154:SF4">
    <property type="entry name" value="UDP-N-ACETYLGLUCOSAMINE TRANSFERASE SUBUNIT ALG14 HOMOLOG"/>
    <property type="match status" value="1"/>
</dbReference>
<accession>A0A1V8SCH2</accession>
<evidence type="ECO:0000256" key="4">
    <source>
        <dbReference type="ARBA" id="ARBA00011335"/>
    </source>
</evidence>
<evidence type="ECO:0000256" key="2">
    <source>
        <dbReference type="ARBA" id="ARBA00004590"/>
    </source>
</evidence>
<dbReference type="Gene3D" id="3.40.50.2000">
    <property type="entry name" value="Glycogen Phosphorylase B"/>
    <property type="match status" value="1"/>
</dbReference>
<dbReference type="GO" id="GO:0004577">
    <property type="term" value="F:N-acetylglucosaminyldiphosphodolichol N-acetylglucosaminyltransferase activity"/>
    <property type="evidence" value="ECO:0007669"/>
    <property type="project" value="TreeGrafter"/>
</dbReference>
<comment type="function">
    <text evidence="11">Involved in protein N-glycosylation. Essential for the second step of the dolichol-linked oligosaccharide pathway. Anchors the catalytic subunit ALG13 to the ER.</text>
</comment>
<sequence length="284" mass="32145">MAYYIRALLITTFLLSLPLTYLLVWRLKYTLSLTRPKPIRHGRRNPREPTHLLIVLGSGGHTAEMIAMLERAVNSPSPQSAQSLDWRDFAHRTWVVGEDDELSATKAKEFEEMATSLTSQETLMRGKVRAYTDHGPGSYEIKKVPRARAIYQSPWTSPFSVLRCFLACWSILTHGVYPEDVSAMQHIPADTKGRDYPDIILVNGPATGTVMVLASVALRFFDYKGAATRFRMRTLYVESWARVKRLSLSGRILAHMVDRCLVQWPLLDAKKTGPGRAEFQGCFV</sequence>
<dbReference type="GO" id="GO:0006488">
    <property type="term" value="P:dolichol-linked oligosaccharide biosynthetic process"/>
    <property type="evidence" value="ECO:0007669"/>
    <property type="project" value="InterPro"/>
</dbReference>
<evidence type="ECO:0000256" key="5">
    <source>
        <dbReference type="ARBA" id="ARBA00017467"/>
    </source>
</evidence>
<comment type="caution">
    <text evidence="12">The sequence shown here is derived from an EMBL/GenBank/DDBJ whole genome shotgun (WGS) entry which is preliminary data.</text>
</comment>
<keyword evidence="6" id="KW-0812">Transmembrane</keyword>